<dbReference type="SUPFAM" id="SSF56322">
    <property type="entry name" value="ADC synthase"/>
    <property type="match status" value="1"/>
</dbReference>
<evidence type="ECO:0000313" key="7">
    <source>
        <dbReference type="EMBL" id="AWI85000.1"/>
    </source>
</evidence>
<reference evidence="7 8" key="1">
    <citation type="submission" date="2017-06" db="EMBL/GenBank/DDBJ databases">
        <title>Yangia sp. YSBP01 complete genome sequence.</title>
        <authorList>
            <person name="Woo J.-H."/>
            <person name="Kim H.-S."/>
        </authorList>
    </citation>
    <scope>NUCLEOTIDE SEQUENCE [LARGE SCALE GENOMIC DNA]</scope>
    <source>
        <strain evidence="7 8">YSBP01</strain>
    </source>
</reference>
<dbReference type="Pfam" id="PF00425">
    <property type="entry name" value="Chorismate_bind"/>
    <property type="match status" value="1"/>
</dbReference>
<evidence type="ECO:0000256" key="2">
    <source>
        <dbReference type="ARBA" id="ARBA00005297"/>
    </source>
</evidence>
<evidence type="ECO:0000259" key="6">
    <source>
        <dbReference type="Pfam" id="PF00425"/>
    </source>
</evidence>
<dbReference type="InterPro" id="IPR015890">
    <property type="entry name" value="Chorismate_C"/>
</dbReference>
<protein>
    <recommendedName>
        <fullName evidence="3">isochorismate synthase</fullName>
        <ecNumber evidence="3">5.4.4.2</ecNumber>
    </recommendedName>
    <alternativeName>
        <fullName evidence="5">Isochorismate mutase</fullName>
    </alternativeName>
</protein>
<sequence length="376" mass="40056">MCSLSDLAISYPIGAPDGACLGLPLRLGAQSGFVEEAISERLCALAARGGALTRRLCGAFPFERDRPGWLYALRSETCTDALPPARIEADACPLALDRLPSQERYAEAVAAVAAQVGDPEHPLRKAVLARALDLRTDRALDPFAVAARLGADPHVTAYCLPLPGTRSDARWLVGATPELLLRKTGAAIRSHPLAGSARRRADARDDARAKAALLGSEKDNIEHRVVVDYIHDILAPYCAELSVPQAPQLDRTASMWHLGTRIDGVLRDPETPCLELLAALHPTPAVAGAPLTEALQAIAGAEPFARDFYAGTLGWVDCSNNGEWHVTLRCAMLEGCEARLFAGAGIVAASDPLEEVAETRAKFIAMRRALGIAEGL</sequence>
<dbReference type="AlphaFoldDB" id="A0A2U8HHB7"/>
<dbReference type="NCBIfam" id="TIGR00543">
    <property type="entry name" value="isochor_syn"/>
    <property type="match status" value="1"/>
</dbReference>
<dbReference type="PANTHER" id="PTHR42839:SF2">
    <property type="entry name" value="ISOCHORISMATE SYNTHASE ENTC"/>
    <property type="match status" value="1"/>
</dbReference>
<keyword evidence="4" id="KW-0413">Isomerase</keyword>
<proteinExistence type="inferred from homology"/>
<dbReference type="Gene3D" id="3.60.120.10">
    <property type="entry name" value="Anthranilate synthase"/>
    <property type="match status" value="1"/>
</dbReference>
<evidence type="ECO:0000256" key="5">
    <source>
        <dbReference type="ARBA" id="ARBA00041564"/>
    </source>
</evidence>
<dbReference type="Proteomes" id="UP000244915">
    <property type="component" value="Chromosome 2"/>
</dbReference>
<dbReference type="InterPro" id="IPR004561">
    <property type="entry name" value="IsoChor_synthase"/>
</dbReference>
<dbReference type="InterPro" id="IPR005801">
    <property type="entry name" value="ADC_synthase"/>
</dbReference>
<accession>A0A2U8HHB7</accession>
<evidence type="ECO:0000256" key="1">
    <source>
        <dbReference type="ARBA" id="ARBA00000799"/>
    </source>
</evidence>
<feature type="domain" description="Chorismate-utilising enzyme C-terminal" evidence="6">
    <location>
        <begin position="102"/>
        <end position="362"/>
    </location>
</feature>
<evidence type="ECO:0000256" key="3">
    <source>
        <dbReference type="ARBA" id="ARBA00012824"/>
    </source>
</evidence>
<gene>
    <name evidence="7" type="ORF">CEW88_14600</name>
</gene>
<organism evidence="7 8">
    <name type="scientific">Alloyangia pacifica</name>
    <dbReference type="NCBI Taxonomy" id="311180"/>
    <lineage>
        <taxon>Bacteria</taxon>
        <taxon>Pseudomonadati</taxon>
        <taxon>Pseudomonadota</taxon>
        <taxon>Alphaproteobacteria</taxon>
        <taxon>Rhodobacterales</taxon>
        <taxon>Roseobacteraceae</taxon>
        <taxon>Alloyangia</taxon>
    </lineage>
</organism>
<name>A0A2U8HHB7_9RHOB</name>
<dbReference type="EC" id="5.4.4.2" evidence="3"/>
<dbReference type="EMBL" id="CP022190">
    <property type="protein sequence ID" value="AWI85000.1"/>
    <property type="molecule type" value="Genomic_DNA"/>
</dbReference>
<evidence type="ECO:0000313" key="8">
    <source>
        <dbReference type="Proteomes" id="UP000244915"/>
    </source>
</evidence>
<dbReference type="GO" id="GO:0008909">
    <property type="term" value="F:isochorismate synthase activity"/>
    <property type="evidence" value="ECO:0007669"/>
    <property type="project" value="UniProtKB-EC"/>
</dbReference>
<dbReference type="PANTHER" id="PTHR42839">
    <property type="entry name" value="ISOCHORISMATE SYNTHASE ENTC"/>
    <property type="match status" value="1"/>
</dbReference>
<comment type="catalytic activity">
    <reaction evidence="1">
        <text>chorismate = isochorismate</text>
        <dbReference type="Rhea" id="RHEA:18985"/>
        <dbReference type="ChEBI" id="CHEBI:29748"/>
        <dbReference type="ChEBI" id="CHEBI:29780"/>
        <dbReference type="EC" id="5.4.4.2"/>
    </reaction>
</comment>
<dbReference type="KEGG" id="ypac:CEW88_14600"/>
<comment type="similarity">
    <text evidence="2">Belongs to the isochorismate synthase family.</text>
</comment>
<evidence type="ECO:0000256" key="4">
    <source>
        <dbReference type="ARBA" id="ARBA00023235"/>
    </source>
</evidence>